<gene>
    <name evidence="1" type="ORF">GCM10009745_64230</name>
</gene>
<accession>A0ABP4URD0</accession>
<dbReference type="EMBL" id="BAAANF010000022">
    <property type="protein sequence ID" value="GAA1707526.1"/>
    <property type="molecule type" value="Genomic_DNA"/>
</dbReference>
<reference evidence="2" key="1">
    <citation type="journal article" date="2019" name="Int. J. Syst. Evol. Microbiol.">
        <title>The Global Catalogue of Microorganisms (GCM) 10K type strain sequencing project: providing services to taxonomists for standard genome sequencing and annotation.</title>
        <authorList>
            <consortium name="The Broad Institute Genomics Platform"/>
            <consortium name="The Broad Institute Genome Sequencing Center for Infectious Disease"/>
            <person name="Wu L."/>
            <person name="Ma J."/>
        </authorList>
    </citation>
    <scope>NUCLEOTIDE SEQUENCE [LARGE SCALE GENOMIC DNA]</scope>
    <source>
        <strain evidence="2">JCM 14307</strain>
    </source>
</reference>
<dbReference type="Proteomes" id="UP001500280">
    <property type="component" value="Unassembled WGS sequence"/>
</dbReference>
<sequence length="462" mass="51361">MVMTPGEADAVLLRLRDACLSADVGARDELVHWLGQLSPVDLVRLDERARWASWYVAHPLGGRADWEAVVGRGDLLTDCVASMHPDGYLRQRAVHLLVSQASEVVARCLALRATDHVEPVRRVALIGLAGRPDPVALGVLVRMRNRIHGPAALASYGGQFALTDLLGEPDLMVRRFAYDGVLGEMDSGQVAARLEVESDQWLRRQLAERWMAIDPVAAKARLLGSRYVEGRLTVLLDGTDELFDRAELEARMLDRSRRVRAAACWRYRRAGLEPAPYYRAHWEAGGGQSALEGLRETGQRFTEAEARTALASDDPRVRLAALHLWPGELPPKQLLLDFLTDPSGAVVKSVARLLAATPGVRYDDVAPNARSDQPNQRRAAWRVRCELGGWNRPRADLEALRDSDDTLAAAARQDLAIWLQFHAASTYQAILPSEREAIRTHLDHLDLSRDIVELIAFHARIR</sequence>
<proteinExistence type="predicted"/>
<protein>
    <recommendedName>
        <fullName evidence="3">HEAT repeat domain-containing protein</fullName>
    </recommendedName>
</protein>
<organism evidence="1 2">
    <name type="scientific">Kribbella yunnanensis</name>
    <dbReference type="NCBI Taxonomy" id="190194"/>
    <lineage>
        <taxon>Bacteria</taxon>
        <taxon>Bacillati</taxon>
        <taxon>Actinomycetota</taxon>
        <taxon>Actinomycetes</taxon>
        <taxon>Propionibacteriales</taxon>
        <taxon>Kribbellaceae</taxon>
        <taxon>Kribbella</taxon>
    </lineage>
</organism>
<evidence type="ECO:0000313" key="1">
    <source>
        <dbReference type="EMBL" id="GAA1707526.1"/>
    </source>
</evidence>
<keyword evidence="2" id="KW-1185">Reference proteome</keyword>
<evidence type="ECO:0008006" key="3">
    <source>
        <dbReference type="Google" id="ProtNLM"/>
    </source>
</evidence>
<evidence type="ECO:0000313" key="2">
    <source>
        <dbReference type="Proteomes" id="UP001500280"/>
    </source>
</evidence>
<comment type="caution">
    <text evidence="1">The sequence shown here is derived from an EMBL/GenBank/DDBJ whole genome shotgun (WGS) entry which is preliminary data.</text>
</comment>
<name>A0ABP4URD0_9ACTN</name>